<sequence length="21" mass="2631">MKVFLMVNIKHKSYIVKLYEF</sequence>
<proteinExistence type="predicted"/>
<reference evidence="1" key="2">
    <citation type="journal article" date="2015" name="Data Brief">
        <title>Shoot transcriptome of the giant reed, Arundo donax.</title>
        <authorList>
            <person name="Barrero R.A."/>
            <person name="Guerrero F.D."/>
            <person name="Moolhuijzen P."/>
            <person name="Goolsby J.A."/>
            <person name="Tidwell J."/>
            <person name="Bellgard S.E."/>
            <person name="Bellgard M.I."/>
        </authorList>
    </citation>
    <scope>NUCLEOTIDE SEQUENCE</scope>
    <source>
        <tissue evidence="1">Shoot tissue taken approximately 20 cm above the soil surface</tissue>
    </source>
</reference>
<protein>
    <submittedName>
        <fullName evidence="1">Uncharacterized protein</fullName>
    </submittedName>
</protein>
<dbReference type="EMBL" id="GBRH01225568">
    <property type="protein sequence ID" value="JAD72327.1"/>
    <property type="molecule type" value="Transcribed_RNA"/>
</dbReference>
<dbReference type="AlphaFoldDB" id="A0A0A9CLC3"/>
<name>A0A0A9CLC3_ARUDO</name>
<reference evidence="1" key="1">
    <citation type="submission" date="2014-09" db="EMBL/GenBank/DDBJ databases">
        <authorList>
            <person name="Magalhaes I.L.F."/>
            <person name="Oliveira U."/>
            <person name="Santos F.R."/>
            <person name="Vidigal T.H.D.A."/>
            <person name="Brescovit A.D."/>
            <person name="Santos A.J."/>
        </authorList>
    </citation>
    <scope>NUCLEOTIDE SEQUENCE</scope>
    <source>
        <tissue evidence="1">Shoot tissue taken approximately 20 cm above the soil surface</tissue>
    </source>
</reference>
<accession>A0A0A9CLC3</accession>
<organism evidence="1">
    <name type="scientific">Arundo donax</name>
    <name type="common">Giant reed</name>
    <name type="synonym">Donax arundinaceus</name>
    <dbReference type="NCBI Taxonomy" id="35708"/>
    <lineage>
        <taxon>Eukaryota</taxon>
        <taxon>Viridiplantae</taxon>
        <taxon>Streptophyta</taxon>
        <taxon>Embryophyta</taxon>
        <taxon>Tracheophyta</taxon>
        <taxon>Spermatophyta</taxon>
        <taxon>Magnoliopsida</taxon>
        <taxon>Liliopsida</taxon>
        <taxon>Poales</taxon>
        <taxon>Poaceae</taxon>
        <taxon>PACMAD clade</taxon>
        <taxon>Arundinoideae</taxon>
        <taxon>Arundineae</taxon>
        <taxon>Arundo</taxon>
    </lineage>
</organism>
<evidence type="ECO:0000313" key="1">
    <source>
        <dbReference type="EMBL" id="JAD72327.1"/>
    </source>
</evidence>